<reference evidence="2" key="3">
    <citation type="submission" date="2015-06" db="UniProtKB">
        <authorList>
            <consortium name="EnsemblMetazoa"/>
        </authorList>
    </citation>
    <scope>IDENTIFICATION</scope>
</reference>
<dbReference type="InterPro" id="IPR033228">
    <property type="entry name" value="SZT2"/>
</dbReference>
<evidence type="ECO:0000313" key="2">
    <source>
        <dbReference type="EnsemblMetazoa" id="CapteP193813"/>
    </source>
</evidence>
<dbReference type="HOGENOM" id="CLU_1399459_0_0_1"/>
<keyword evidence="3" id="KW-1185">Reference proteome</keyword>
<dbReference type="EMBL" id="KB301131">
    <property type="protein sequence ID" value="ELU05896.1"/>
    <property type="molecule type" value="Genomic_DNA"/>
</dbReference>
<dbReference type="OMA" id="IWPASQP"/>
<proteinExistence type="predicted"/>
<feature type="non-terminal residue" evidence="1">
    <location>
        <position position="195"/>
    </location>
</feature>
<reference evidence="3" key="1">
    <citation type="submission" date="2012-12" db="EMBL/GenBank/DDBJ databases">
        <authorList>
            <person name="Hellsten U."/>
            <person name="Grimwood J."/>
            <person name="Chapman J.A."/>
            <person name="Shapiro H."/>
            <person name="Aerts A."/>
            <person name="Otillar R.P."/>
            <person name="Terry A.Y."/>
            <person name="Boore J.L."/>
            <person name="Simakov O."/>
            <person name="Marletaz F."/>
            <person name="Cho S.-J."/>
            <person name="Edsinger-Gonzales E."/>
            <person name="Havlak P."/>
            <person name="Kuo D.-H."/>
            <person name="Larsson T."/>
            <person name="Lv J."/>
            <person name="Arendt D."/>
            <person name="Savage R."/>
            <person name="Osoegawa K."/>
            <person name="de Jong P."/>
            <person name="Lindberg D.R."/>
            <person name="Seaver E.C."/>
            <person name="Weisblat D.A."/>
            <person name="Putnam N.H."/>
            <person name="Grigoriev I.V."/>
            <person name="Rokhsar D.S."/>
        </authorList>
    </citation>
    <scope>NUCLEOTIDE SEQUENCE</scope>
    <source>
        <strain evidence="3">I ESC-2004</strain>
    </source>
</reference>
<dbReference type="PANTHER" id="PTHR14918">
    <property type="entry name" value="KICSTOR COMPLEX PROTEIN SZT2"/>
    <property type="match status" value="1"/>
</dbReference>
<sequence>MPLETHSERFDKRNVQEARRVTAHAEARDIYLLMPTVYYISRNERAQWFVDRLNGVVNIPCGDKQSSPVKNGNSEDVPQEECEHQEIEVLSVVPSVTSPIHESKSAQFRITPETQVVFLAPRYKLAFILDMSPTVANIDIASAGVLYDKIITALTSTMKETIATLLIPGSTTPFSPVIFITIIAHTSLVNCRKNQ</sequence>
<organism evidence="1">
    <name type="scientific">Capitella teleta</name>
    <name type="common">Polychaete worm</name>
    <dbReference type="NCBI Taxonomy" id="283909"/>
    <lineage>
        <taxon>Eukaryota</taxon>
        <taxon>Metazoa</taxon>
        <taxon>Spiralia</taxon>
        <taxon>Lophotrochozoa</taxon>
        <taxon>Annelida</taxon>
        <taxon>Polychaeta</taxon>
        <taxon>Sedentaria</taxon>
        <taxon>Scolecida</taxon>
        <taxon>Capitellidae</taxon>
        <taxon>Capitella</taxon>
    </lineage>
</organism>
<dbReference type="AlphaFoldDB" id="R7UR44"/>
<evidence type="ECO:0000313" key="1">
    <source>
        <dbReference type="EMBL" id="ELU05896.1"/>
    </source>
</evidence>
<protein>
    <submittedName>
        <fullName evidence="1 2">Uncharacterized protein</fullName>
    </submittedName>
</protein>
<dbReference type="OrthoDB" id="43547at2759"/>
<dbReference type="GO" id="GO:0005777">
    <property type="term" value="C:peroxisome"/>
    <property type="evidence" value="ECO:0007669"/>
    <property type="project" value="InterPro"/>
</dbReference>
<dbReference type="Proteomes" id="UP000014760">
    <property type="component" value="Unassembled WGS sequence"/>
</dbReference>
<reference evidence="1 3" key="2">
    <citation type="journal article" date="2013" name="Nature">
        <title>Insights into bilaterian evolution from three spiralian genomes.</title>
        <authorList>
            <person name="Simakov O."/>
            <person name="Marletaz F."/>
            <person name="Cho S.J."/>
            <person name="Edsinger-Gonzales E."/>
            <person name="Havlak P."/>
            <person name="Hellsten U."/>
            <person name="Kuo D.H."/>
            <person name="Larsson T."/>
            <person name="Lv J."/>
            <person name="Arendt D."/>
            <person name="Savage R."/>
            <person name="Osoegawa K."/>
            <person name="de Jong P."/>
            <person name="Grimwood J."/>
            <person name="Chapman J.A."/>
            <person name="Shapiro H."/>
            <person name="Aerts A."/>
            <person name="Otillar R.P."/>
            <person name="Terry A.Y."/>
            <person name="Boore J.L."/>
            <person name="Grigoriev I.V."/>
            <person name="Lindberg D.R."/>
            <person name="Seaver E.C."/>
            <person name="Weisblat D.A."/>
            <person name="Putnam N.H."/>
            <person name="Rokhsar D.S."/>
        </authorList>
    </citation>
    <scope>NUCLEOTIDE SEQUENCE</scope>
    <source>
        <strain evidence="1 3">I ESC-2004</strain>
    </source>
</reference>
<gene>
    <name evidence="1" type="ORF">CAPTEDRAFT_193813</name>
</gene>
<accession>R7UR44</accession>
<name>R7UR44_CAPTE</name>
<dbReference type="STRING" id="283909.R7UR44"/>
<dbReference type="EMBL" id="AMQN01043921">
    <property type="status" value="NOT_ANNOTATED_CDS"/>
    <property type="molecule type" value="Genomic_DNA"/>
</dbReference>
<evidence type="ECO:0000313" key="3">
    <source>
        <dbReference type="Proteomes" id="UP000014760"/>
    </source>
</evidence>
<dbReference type="EnsemblMetazoa" id="CapteT193813">
    <property type="protein sequence ID" value="CapteP193813"/>
    <property type="gene ID" value="CapteG193813"/>
</dbReference>
<dbReference type="PANTHER" id="PTHR14918:SF3">
    <property type="entry name" value="KICSTOR COMPLEX PROTEIN SZT2"/>
    <property type="match status" value="1"/>
</dbReference>